<accession>A0AAV3B8Q6</accession>
<sequence>MGSTSACFISRGLSIIPQPPREIANKFIDIILKNLFIIIYDIF</sequence>
<evidence type="ECO:0000313" key="1">
    <source>
        <dbReference type="EMBL" id="EDR31409.1"/>
    </source>
</evidence>
<dbReference type="Proteomes" id="UP000004430">
    <property type="component" value="Unassembled WGS sequence"/>
</dbReference>
<proteinExistence type="predicted"/>
<reference evidence="1 2" key="1">
    <citation type="submission" date="2008-01" db="EMBL/GenBank/DDBJ databases">
        <title>Yersinia pestis Strain IP275 project at JCVI/TIGR.</title>
        <authorList>
            <person name="Ravel J."/>
            <person name="Eppinger M."/>
            <person name="Fricke W.F."/>
            <person name="Rosovitz M."/>
            <person name="Lindler L.E."/>
            <person name="Bearden S."/>
            <person name="Shriefer M."/>
        </authorList>
    </citation>
    <scope>NUCLEOTIDE SEQUENCE [LARGE SCALE GENOMIC DNA]</scope>
    <source>
        <strain evidence="1 2">IP275</strain>
    </source>
</reference>
<dbReference type="EMBL" id="AAOS02000022">
    <property type="protein sequence ID" value="EDR31409.1"/>
    <property type="molecule type" value="Genomic_DNA"/>
</dbReference>
<reference evidence="1 2" key="2">
    <citation type="submission" date="2010-03" db="EMBL/GenBank/DDBJ databases">
        <authorList>
            <person name="Payne S.H."/>
            <person name="Sutton G.G."/>
        </authorList>
    </citation>
    <scope>NUCLEOTIDE SEQUENCE [LARGE SCALE GENOMIC DNA]</scope>
    <source>
        <strain evidence="1 2">IP275</strain>
    </source>
</reference>
<gene>
    <name evidence="1" type="ORF">YPIP275_1344</name>
</gene>
<name>A0AAV3B8Q6_YERPE</name>
<dbReference type="AlphaFoldDB" id="A0AAV3B8Q6"/>
<organism evidence="1 2">
    <name type="scientific">Yersinia pestis biovar Orientalis str. IP275</name>
    <dbReference type="NCBI Taxonomy" id="373665"/>
    <lineage>
        <taxon>Bacteria</taxon>
        <taxon>Pseudomonadati</taxon>
        <taxon>Pseudomonadota</taxon>
        <taxon>Gammaproteobacteria</taxon>
        <taxon>Enterobacterales</taxon>
        <taxon>Yersiniaceae</taxon>
        <taxon>Yersinia</taxon>
    </lineage>
</organism>
<comment type="caution">
    <text evidence="1">The sequence shown here is derived from an EMBL/GenBank/DDBJ whole genome shotgun (WGS) entry which is preliminary data.</text>
</comment>
<evidence type="ECO:0000313" key="2">
    <source>
        <dbReference type="Proteomes" id="UP000004430"/>
    </source>
</evidence>
<protein>
    <submittedName>
        <fullName evidence="1">Uncharacterized protein</fullName>
    </submittedName>
</protein>